<evidence type="ECO:0000313" key="6">
    <source>
        <dbReference type="EMBL" id="EYU40370.1"/>
    </source>
</evidence>
<dbReference type="eggNOG" id="KOG1696">
    <property type="taxonomic scope" value="Eukaryota"/>
</dbReference>
<organism evidence="6 7">
    <name type="scientific">Erythranthe guttata</name>
    <name type="common">Yellow monkey flower</name>
    <name type="synonym">Mimulus guttatus</name>
    <dbReference type="NCBI Taxonomy" id="4155"/>
    <lineage>
        <taxon>Eukaryota</taxon>
        <taxon>Viridiplantae</taxon>
        <taxon>Streptophyta</taxon>
        <taxon>Embryophyta</taxon>
        <taxon>Tracheophyta</taxon>
        <taxon>Spermatophyta</taxon>
        <taxon>Magnoliopsida</taxon>
        <taxon>eudicotyledons</taxon>
        <taxon>Gunneridae</taxon>
        <taxon>Pentapetalae</taxon>
        <taxon>asterids</taxon>
        <taxon>lamiids</taxon>
        <taxon>Lamiales</taxon>
        <taxon>Phrymaceae</taxon>
        <taxon>Erythranthe</taxon>
    </lineage>
</organism>
<dbReference type="GO" id="GO:0003735">
    <property type="term" value="F:structural constituent of ribosome"/>
    <property type="evidence" value="ECO:0000318"/>
    <property type="project" value="GO_Central"/>
</dbReference>
<dbReference type="Gene3D" id="1.10.1200.240">
    <property type="match status" value="1"/>
</dbReference>
<dbReference type="SUPFAM" id="SSF48140">
    <property type="entry name" value="Ribosomal protein L19 (L19e)"/>
    <property type="match status" value="1"/>
</dbReference>
<evidence type="ECO:0000313" key="7">
    <source>
        <dbReference type="Proteomes" id="UP000030748"/>
    </source>
</evidence>
<evidence type="ECO:0000256" key="4">
    <source>
        <dbReference type="SAM" id="MobiDB-lite"/>
    </source>
</evidence>
<dbReference type="FunFam" id="1.10.1650.10:FF:000001">
    <property type="entry name" value="Ribosomal protein L19"/>
    <property type="match status" value="1"/>
</dbReference>
<feature type="domain" description="Large ribosomal subunit protein eL19" evidence="5">
    <location>
        <begin position="3"/>
        <end position="146"/>
    </location>
</feature>
<evidence type="ECO:0000256" key="1">
    <source>
        <dbReference type="ARBA" id="ARBA00011082"/>
    </source>
</evidence>
<sequence>MVSLRLQKRLAANIFKCGKAKVWMDPNETIHISMANSRMNMRKLMKDGFILKRPSKLHSRSRAREVMEAKKKGRHSGNGKRKGTKEARSPSKLQWMRRIRVLRRLLRRYRDAGKIDRHVHREVYMKAKGNEFKNKRVLMEYVHKLKDERKRSRAFQDQFLAIKEKKKTL</sequence>
<accession>A0A022RN31</accession>
<dbReference type="STRING" id="4155.A0A022RN31"/>
<evidence type="ECO:0000256" key="3">
    <source>
        <dbReference type="ARBA" id="ARBA00023274"/>
    </source>
</evidence>
<dbReference type="Gene3D" id="1.10.1650.10">
    <property type="match status" value="1"/>
</dbReference>
<dbReference type="EMBL" id="KI630402">
    <property type="protein sequence ID" value="EYU40370.1"/>
    <property type="molecule type" value="Genomic_DNA"/>
</dbReference>
<feature type="non-terminal residue" evidence="6">
    <location>
        <position position="169"/>
    </location>
</feature>
<dbReference type="InterPro" id="IPR039547">
    <property type="entry name" value="Ribosomal_eL19"/>
</dbReference>
<gene>
    <name evidence="6" type="ORF">MIMGU_mgv1a025799mg</name>
</gene>
<dbReference type="GO" id="GO:0003729">
    <property type="term" value="F:mRNA binding"/>
    <property type="evidence" value="ECO:0007669"/>
    <property type="project" value="UniProtKB-ARBA"/>
</dbReference>
<dbReference type="SMART" id="SM01416">
    <property type="entry name" value="Ribosomal_L19e"/>
    <property type="match status" value="1"/>
</dbReference>
<dbReference type="PANTHER" id="PTHR10722">
    <property type="entry name" value="60S RIBOSOMAL PROTEIN L19"/>
    <property type="match status" value="1"/>
</dbReference>
<dbReference type="InterPro" id="IPR057260">
    <property type="entry name" value="Ribosomal_L19e_C"/>
</dbReference>
<dbReference type="Proteomes" id="UP000030748">
    <property type="component" value="Unassembled WGS sequence"/>
</dbReference>
<dbReference type="InterPro" id="IPR035970">
    <property type="entry name" value="60S_ribosomal_eL19_sf"/>
</dbReference>
<keyword evidence="2" id="KW-0689">Ribosomal protein</keyword>
<dbReference type="GO" id="GO:0022625">
    <property type="term" value="C:cytosolic large ribosomal subunit"/>
    <property type="evidence" value="ECO:0000318"/>
    <property type="project" value="GO_Central"/>
</dbReference>
<proteinExistence type="inferred from homology"/>
<dbReference type="Pfam" id="PF01280">
    <property type="entry name" value="Ribosomal_L19e"/>
    <property type="match status" value="1"/>
</dbReference>
<name>A0A022RN31_ERYGU</name>
<dbReference type="FunFam" id="1.10.1200.240:FF:000001">
    <property type="entry name" value="Ribosomal protein L19"/>
    <property type="match status" value="1"/>
</dbReference>
<dbReference type="NCBIfam" id="NF006343">
    <property type="entry name" value="PRK08570.1"/>
    <property type="match status" value="1"/>
</dbReference>
<keyword evidence="3" id="KW-0687">Ribonucleoprotein</keyword>
<dbReference type="Pfam" id="PF25476">
    <property type="entry name" value="Ribosomal_L19e_C"/>
    <property type="match status" value="1"/>
</dbReference>
<dbReference type="InterPro" id="IPR015972">
    <property type="entry name" value="Ribosomal_eL19_dom1"/>
</dbReference>
<keyword evidence="7" id="KW-1185">Reference proteome</keyword>
<comment type="similarity">
    <text evidence="1">Belongs to the eukaryotic ribosomal protein eL19 family.</text>
</comment>
<feature type="compositionally biased region" description="Basic residues" evidence="4">
    <location>
        <begin position="71"/>
        <end position="83"/>
    </location>
</feature>
<dbReference type="GO" id="GO:0006412">
    <property type="term" value="P:translation"/>
    <property type="evidence" value="ECO:0007669"/>
    <property type="project" value="InterPro"/>
</dbReference>
<feature type="region of interest" description="Disordered" evidence="4">
    <location>
        <begin position="56"/>
        <end position="92"/>
    </location>
</feature>
<dbReference type="GO" id="GO:0003723">
    <property type="term" value="F:RNA binding"/>
    <property type="evidence" value="ECO:0000318"/>
    <property type="project" value="GO_Central"/>
</dbReference>
<dbReference type="AlphaFoldDB" id="A0A022RN31"/>
<dbReference type="InterPro" id="IPR057259">
    <property type="entry name" value="Ribosomal_L19e"/>
</dbReference>
<dbReference type="InterPro" id="IPR000196">
    <property type="entry name" value="Ribosomal_eL19_dom"/>
</dbReference>
<protein>
    <recommendedName>
        <fullName evidence="5">Large ribosomal subunit protein eL19 domain-containing protein</fullName>
    </recommendedName>
</protein>
<evidence type="ECO:0000256" key="2">
    <source>
        <dbReference type="ARBA" id="ARBA00022980"/>
    </source>
</evidence>
<dbReference type="PhylomeDB" id="A0A022RN31"/>
<reference evidence="6 7" key="1">
    <citation type="journal article" date="2013" name="Proc. Natl. Acad. Sci. U.S.A.">
        <title>Fine-scale variation in meiotic recombination in Mimulus inferred from population shotgun sequencing.</title>
        <authorList>
            <person name="Hellsten U."/>
            <person name="Wright K.M."/>
            <person name="Jenkins J."/>
            <person name="Shu S."/>
            <person name="Yuan Y."/>
            <person name="Wessler S.R."/>
            <person name="Schmutz J."/>
            <person name="Willis J.H."/>
            <person name="Rokhsar D.S."/>
        </authorList>
    </citation>
    <scope>NUCLEOTIDE SEQUENCE [LARGE SCALE GENOMIC DNA]</scope>
    <source>
        <strain evidence="7">cv. DUN x IM62</strain>
    </source>
</reference>
<dbReference type="HAMAP" id="MF_01475">
    <property type="entry name" value="Ribosomal_eL19"/>
    <property type="match status" value="1"/>
</dbReference>
<evidence type="ECO:0000259" key="5">
    <source>
        <dbReference type="SMART" id="SM01416"/>
    </source>
</evidence>